<dbReference type="SUPFAM" id="SSF55729">
    <property type="entry name" value="Acyl-CoA N-acyltransferases (Nat)"/>
    <property type="match status" value="1"/>
</dbReference>
<organism evidence="2 3">
    <name type="scientific">Sporobacter termitidis DSM 10068</name>
    <dbReference type="NCBI Taxonomy" id="1123282"/>
    <lineage>
        <taxon>Bacteria</taxon>
        <taxon>Bacillati</taxon>
        <taxon>Bacillota</taxon>
        <taxon>Clostridia</taxon>
        <taxon>Eubacteriales</taxon>
        <taxon>Oscillospiraceae</taxon>
        <taxon>Sporobacter</taxon>
    </lineage>
</organism>
<dbReference type="EMBL" id="FQXV01000004">
    <property type="protein sequence ID" value="SHH92451.1"/>
    <property type="molecule type" value="Genomic_DNA"/>
</dbReference>
<protein>
    <submittedName>
        <fullName evidence="2">N-acetylglutamate synthase, GNAT family</fullName>
    </submittedName>
</protein>
<dbReference type="GO" id="GO:0016747">
    <property type="term" value="F:acyltransferase activity, transferring groups other than amino-acyl groups"/>
    <property type="evidence" value="ECO:0007669"/>
    <property type="project" value="InterPro"/>
</dbReference>
<dbReference type="Proteomes" id="UP000183995">
    <property type="component" value="Unassembled WGS sequence"/>
</dbReference>
<name>A0A1M5WY63_9FIRM</name>
<dbReference type="Pfam" id="PF13673">
    <property type="entry name" value="Acetyltransf_10"/>
    <property type="match status" value="1"/>
</dbReference>
<reference evidence="2 3" key="1">
    <citation type="submission" date="2016-11" db="EMBL/GenBank/DDBJ databases">
        <authorList>
            <person name="Jaros S."/>
            <person name="Januszkiewicz K."/>
            <person name="Wedrychowicz H."/>
        </authorList>
    </citation>
    <scope>NUCLEOTIDE SEQUENCE [LARGE SCALE GENOMIC DNA]</scope>
    <source>
        <strain evidence="2 3">DSM 10068</strain>
    </source>
</reference>
<dbReference type="Gene3D" id="3.40.630.30">
    <property type="match status" value="1"/>
</dbReference>
<dbReference type="Pfam" id="PF18015">
    <property type="entry name" value="Acetyltransf_19"/>
    <property type="match status" value="1"/>
</dbReference>
<sequence>MYKYVRSSLYDNREFFDLYIGSLSSRYDDFLENHILDSEIFSITADERRIGYFGVYKDKTLTQFVLSPSDLRHAQPVFREVLETYRIENALVPTCDELFLSLCLDRHKKVSLQAYLFEDGRKRVRPPEYGRELLRQATPGDMPAIIAICGDFLDRYEERIKNGQLYVMRKDGEFLGLGVIVDNVIIPNCKGTGMFINAKYRGKGVGRSILLHLKAICNEKGISPVPGCTYQSDDSRRALESAGYVTKTRLLNIEFDLAEV</sequence>
<dbReference type="PROSITE" id="PS51186">
    <property type="entry name" value="GNAT"/>
    <property type="match status" value="1"/>
</dbReference>
<dbReference type="CDD" id="cd04301">
    <property type="entry name" value="NAT_SF"/>
    <property type="match status" value="1"/>
</dbReference>
<accession>A0A1M5WY63</accession>
<dbReference type="InterPro" id="IPR040579">
    <property type="entry name" value="Acetyltransf_19"/>
</dbReference>
<proteinExistence type="predicted"/>
<dbReference type="InterPro" id="IPR000182">
    <property type="entry name" value="GNAT_dom"/>
</dbReference>
<dbReference type="Gene3D" id="3.40.630.80">
    <property type="match status" value="1"/>
</dbReference>
<dbReference type="OrthoDB" id="7833882at2"/>
<gene>
    <name evidence="2" type="ORF">SAMN02745823_01457</name>
</gene>
<dbReference type="RefSeq" id="WP_073077237.1">
    <property type="nucleotide sequence ID" value="NZ_FQXV01000004.1"/>
</dbReference>
<dbReference type="InterPro" id="IPR016181">
    <property type="entry name" value="Acyl_CoA_acyltransferase"/>
</dbReference>
<feature type="domain" description="N-acetyltransferase" evidence="1">
    <location>
        <begin position="132"/>
        <end position="260"/>
    </location>
</feature>
<evidence type="ECO:0000313" key="2">
    <source>
        <dbReference type="EMBL" id="SHH92451.1"/>
    </source>
</evidence>
<dbReference type="AlphaFoldDB" id="A0A1M5WY63"/>
<dbReference type="STRING" id="1123282.SAMN02745823_01457"/>
<keyword evidence="3" id="KW-1185">Reference proteome</keyword>
<evidence type="ECO:0000259" key="1">
    <source>
        <dbReference type="PROSITE" id="PS51186"/>
    </source>
</evidence>
<evidence type="ECO:0000313" key="3">
    <source>
        <dbReference type="Proteomes" id="UP000183995"/>
    </source>
</evidence>